<evidence type="ECO:0000256" key="1">
    <source>
        <dbReference type="SAM" id="MobiDB-lite"/>
    </source>
</evidence>
<accession>A0A9P0EJ88</accession>
<protein>
    <recommendedName>
        <fullName evidence="4">Integral membrane protein</fullName>
    </recommendedName>
</protein>
<dbReference type="AlphaFoldDB" id="A0A9P0EJ88"/>
<reference evidence="2 3" key="2">
    <citation type="submission" date="2021-10" db="EMBL/GenBank/DDBJ databases">
        <authorList>
            <person name="Piombo E."/>
        </authorList>
    </citation>
    <scope>NUCLEOTIDE SEQUENCE [LARGE SCALE GENOMIC DNA]</scope>
</reference>
<dbReference type="EMBL" id="CABFOC020000035">
    <property type="protein sequence ID" value="CAH0050544.1"/>
    <property type="molecule type" value="Genomic_DNA"/>
</dbReference>
<proteinExistence type="predicted"/>
<evidence type="ECO:0000313" key="2">
    <source>
        <dbReference type="EMBL" id="CAH0050544.1"/>
    </source>
</evidence>
<comment type="caution">
    <text evidence="2">The sequence shown here is derived from an EMBL/GenBank/DDBJ whole genome shotgun (WGS) entry which is preliminary data.</text>
</comment>
<dbReference type="Proteomes" id="UP000775872">
    <property type="component" value="Unassembled WGS sequence"/>
</dbReference>
<sequence length="669" mass="73752">MELVGSQLQNLRIQDHKPPAQSQGQVPPQHRQGSTHLPGPTQIPTNDPDTDFEPPPGPPPNWAPPAKQSLSISEPPVPIPPQAEQPSQTPNLKPTDPVEAASVSWKFPKPHPCGVTPLAECAADGISLDADWFHHPAVPSLYICSRCYAEHVYDPRFHQSFERVHIKAAESPKCSFPSRRMKEQLWPAALSSGDLAPVLEYMKTRAALPPCPAAASAEGRAWYVSSEIPGSTMCPACFEDAGIEPAIREKFTMQTIPNGCTCDLACTFIDRLLKETKKMEEWKNFVEGVSARISMPPCPKGGKRKAQGLPWYQTSEGRPSMQICVACYLDYFVGKPDAQAFNQVGGGDYDTHCDIGNSYLEIAANTAVWKDDEEIFWKAAAVVRSQPCTTEGIQGGKWYTLPNNPPGFGICEACFAAVVEPMGAEHFFVDKGKYPWFEPKILCGFNSNHGRFGNYMARFVQSALTGDPKYIGEYAGTYGNVLTCPGDHYRRGKNRKFWGWGVSAICEECYVSFAKGTALEGRFALKGDPDPKGRMCDMYSPRMRKLYMEACETGDLEGFLAIANQRHEVWCATVAVCDRIQADMQMAAFQANRLRSSSTFYNFLGHSVDNTIGHSYTVGNSYAGYGHANDYLLTGATMAKQAQEASNEAMSLSGPARMAMLRRQWAQVE</sequence>
<feature type="compositionally biased region" description="Polar residues" evidence="1">
    <location>
        <begin position="20"/>
        <end position="35"/>
    </location>
</feature>
<feature type="region of interest" description="Disordered" evidence="1">
    <location>
        <begin position="1"/>
        <end position="99"/>
    </location>
</feature>
<keyword evidence="3" id="KW-1185">Reference proteome</keyword>
<feature type="compositionally biased region" description="Pro residues" evidence="1">
    <location>
        <begin position="53"/>
        <end position="63"/>
    </location>
</feature>
<organism evidence="2 3">
    <name type="scientific">Clonostachys solani</name>
    <dbReference type="NCBI Taxonomy" id="160281"/>
    <lineage>
        <taxon>Eukaryota</taxon>
        <taxon>Fungi</taxon>
        <taxon>Dikarya</taxon>
        <taxon>Ascomycota</taxon>
        <taxon>Pezizomycotina</taxon>
        <taxon>Sordariomycetes</taxon>
        <taxon>Hypocreomycetidae</taxon>
        <taxon>Hypocreales</taxon>
        <taxon>Bionectriaceae</taxon>
        <taxon>Clonostachys</taxon>
    </lineage>
</organism>
<dbReference type="OrthoDB" id="5324692at2759"/>
<name>A0A9P0EJ88_9HYPO</name>
<evidence type="ECO:0008006" key="4">
    <source>
        <dbReference type="Google" id="ProtNLM"/>
    </source>
</evidence>
<gene>
    <name evidence="2" type="ORF">CSOL1703_00002517</name>
</gene>
<reference evidence="3" key="1">
    <citation type="submission" date="2019-06" db="EMBL/GenBank/DDBJ databases">
        <authorList>
            <person name="Broberg M."/>
        </authorList>
    </citation>
    <scope>NUCLEOTIDE SEQUENCE [LARGE SCALE GENOMIC DNA]</scope>
</reference>
<feature type="compositionally biased region" description="Polar residues" evidence="1">
    <location>
        <begin position="1"/>
        <end position="12"/>
    </location>
</feature>
<evidence type="ECO:0000313" key="3">
    <source>
        <dbReference type="Proteomes" id="UP000775872"/>
    </source>
</evidence>